<geneLocation type="plasmid" evidence="2">
    <name>pIMP4-SEM1</name>
</geneLocation>
<evidence type="ECO:0000313" key="4">
    <source>
        <dbReference type="EMBL" id="EDA7615069.1"/>
    </source>
</evidence>
<accession>A0A077W3R4</accession>
<dbReference type="Pfam" id="PF00089">
    <property type="entry name" value="Trypsin"/>
    <property type="match status" value="1"/>
</dbReference>
<dbReference type="InterPro" id="IPR009003">
    <property type="entry name" value="Peptidase_S1_PA"/>
</dbReference>
<dbReference type="EMBL" id="DAAGLI010000047">
    <property type="protein sequence ID" value="HAB3533181.1"/>
    <property type="molecule type" value="Genomic_DNA"/>
</dbReference>
<feature type="domain" description="Peptidase S1" evidence="1">
    <location>
        <begin position="37"/>
        <end position="206"/>
    </location>
</feature>
<reference evidence="5" key="2">
    <citation type="journal article" date="2018" name="Genome Biol.">
        <title>SKESA: strategic k-mer extension for scrupulous assemblies.</title>
        <authorList>
            <person name="Souvorov A."/>
            <person name="Agarwala R."/>
            <person name="Lipman D.J."/>
        </authorList>
    </citation>
    <scope>NUCLEOTIDE SEQUENCE</scope>
    <source>
        <strain evidence="5">Salmonella enterica</strain>
    </source>
</reference>
<keyword evidence="3" id="KW-0645">Protease</keyword>
<dbReference type="RefSeq" id="WP_000285959.1">
    <property type="nucleotide sequence ID" value="NC_024983.1"/>
</dbReference>
<reference evidence="2" key="1">
    <citation type="journal article" date="2016" name="Sci. Rep.">
        <title>Isolation and plasmid characterization of carbapenemase (IMP-4) producing Salmonella enterica Typhimurium from cats.</title>
        <authorList>
            <person name="Abraham S."/>
            <person name="O'Dea M."/>
            <person name="Trott D.J."/>
            <person name="Abraham R.J."/>
            <person name="Hughes D."/>
            <person name="Pang S."/>
            <person name="McKew G."/>
            <person name="Cheong E.Y."/>
            <person name="Merlino J."/>
            <person name="Saputra S."/>
            <person name="Malik R."/>
            <person name="Gottlieb T."/>
        </authorList>
    </citation>
    <scope>NUCLEOTIDE SEQUENCE</scope>
    <source>
        <strain evidence="2">MU1</strain>
        <plasmid evidence="2">pIMP4-SEM1</plasmid>
    </source>
</reference>
<proteinExistence type="predicted"/>
<protein>
    <submittedName>
        <fullName evidence="2">Putative lipoprotein</fullName>
    </submittedName>
    <submittedName>
        <fullName evidence="3">Serine protease</fullName>
    </submittedName>
    <submittedName>
        <fullName evidence="4">Trypsin-like peptidase domain-containing protein</fullName>
    </submittedName>
</protein>
<evidence type="ECO:0000313" key="3">
    <source>
        <dbReference type="EMBL" id="ECA5342762.1"/>
    </source>
</evidence>
<evidence type="ECO:0000259" key="1">
    <source>
        <dbReference type="Pfam" id="PF00089"/>
    </source>
</evidence>
<dbReference type="Gene3D" id="2.40.10.120">
    <property type="match status" value="1"/>
</dbReference>
<dbReference type="GO" id="GO:0006508">
    <property type="term" value="P:proteolysis"/>
    <property type="evidence" value="ECO:0007669"/>
    <property type="project" value="UniProtKB-KW"/>
</dbReference>
<organism evidence="4">
    <name type="scientific">Salmonella typhimurium</name>
    <dbReference type="NCBI Taxonomy" id="90371"/>
    <lineage>
        <taxon>Bacteria</taxon>
        <taxon>Pseudomonadati</taxon>
        <taxon>Pseudomonadota</taxon>
        <taxon>Gammaproteobacteria</taxon>
        <taxon>Enterobacterales</taxon>
        <taxon>Enterobacteriaceae</taxon>
        <taxon>Salmonella</taxon>
    </lineage>
</organism>
<dbReference type="SMR" id="A0A077W3R4"/>
<reference evidence="4" key="3">
    <citation type="submission" date="2018-07" db="EMBL/GenBank/DDBJ databases">
        <authorList>
            <person name="Ashton P.M."/>
            <person name="Dallman T."/>
            <person name="Nair S."/>
            <person name="De Pinna E."/>
            <person name="Peters T."/>
            <person name="Grant K."/>
        </authorList>
    </citation>
    <scope>NUCLEOTIDE SEQUENCE</scope>
    <source>
        <strain evidence="4">116039</strain>
        <strain evidence="3">582921</strain>
    </source>
</reference>
<dbReference type="GO" id="GO:0004252">
    <property type="term" value="F:serine-type endopeptidase activity"/>
    <property type="evidence" value="ECO:0007669"/>
    <property type="project" value="InterPro"/>
</dbReference>
<keyword evidence="2" id="KW-0449">Lipoprotein</keyword>
<dbReference type="AlphaFoldDB" id="A0A077W3R4"/>
<reference evidence="5" key="4">
    <citation type="submission" date="2019-06" db="EMBL/GenBank/DDBJ databases">
        <authorList>
            <consortium name="NCBI Pathogen Detection Project"/>
        </authorList>
    </citation>
    <scope>NUCLEOTIDE SEQUENCE</scope>
    <source>
        <strain evidence="5">Salmonella enterica</strain>
    </source>
</reference>
<sequence>MYRKVLALSALLISACSTDNPHKQSMHHNDFELSDSAVKIQIKSGNKTISGSGTWIDEQHILTASHLWLDASKDYSLSIITRNGSQPATVINIDDPKNRDLALLKVEKNTIVKAPPNWKLPVCDNVLAPGESVWVLSGMYNTLSNTYASPDSTYYYKGIVGSDGLTAFYQNGVSGSAVLNQSKSCLYGVVSQQDIKKINVYQIYITKITTNEIIRGFIGYKNN</sequence>
<keyword evidence="3" id="KW-0378">Hydrolase</keyword>
<name>A0A077W3R4_SALTM</name>
<keyword evidence="2" id="KW-0614">Plasmid</keyword>
<dbReference type="InterPro" id="IPR001254">
    <property type="entry name" value="Trypsin_dom"/>
</dbReference>
<evidence type="ECO:0000313" key="2">
    <source>
        <dbReference type="EMBL" id="APA22794.1"/>
    </source>
</evidence>
<dbReference type="EMBL" id="AALLDS010000033">
    <property type="protein sequence ID" value="EDA7615069.1"/>
    <property type="molecule type" value="Genomic_DNA"/>
</dbReference>
<dbReference type="EMBL" id="AAHUQY010000021">
    <property type="protein sequence ID" value="ECA5342762.1"/>
    <property type="molecule type" value="Genomic_DNA"/>
</dbReference>
<evidence type="ECO:0000313" key="5">
    <source>
        <dbReference type="EMBL" id="HAB3533181.1"/>
    </source>
</evidence>
<dbReference type="SUPFAM" id="SSF50494">
    <property type="entry name" value="Trypsin-like serine proteases"/>
    <property type="match status" value="1"/>
</dbReference>
<gene>
    <name evidence="4" type="ORF">A3V89_20080</name>
    <name evidence="3" type="ORF">ELS01_20480</name>
    <name evidence="5" type="ORF">GJE27_25780</name>
</gene>
<dbReference type="EMBL" id="KX810825">
    <property type="protein sequence ID" value="APA22794.1"/>
    <property type="molecule type" value="Genomic_DNA"/>
</dbReference>
<dbReference type="PROSITE" id="PS51257">
    <property type="entry name" value="PROKAR_LIPOPROTEIN"/>
    <property type="match status" value="1"/>
</dbReference>